<keyword evidence="3" id="KW-1185">Reference proteome</keyword>
<evidence type="ECO:0000313" key="3">
    <source>
        <dbReference type="Proteomes" id="UP001215231"/>
    </source>
</evidence>
<dbReference type="InterPro" id="IPR046341">
    <property type="entry name" value="SET_dom_sf"/>
</dbReference>
<dbReference type="PANTHER" id="PTHR13271">
    <property type="entry name" value="UNCHARACTERIZED PUTATIVE METHYLTRANSFERASE"/>
    <property type="match status" value="1"/>
</dbReference>
<feature type="domain" description="SET" evidence="1">
    <location>
        <begin position="28"/>
        <end position="234"/>
    </location>
</feature>
<evidence type="ECO:0000259" key="1">
    <source>
        <dbReference type="PROSITE" id="PS50280"/>
    </source>
</evidence>
<gene>
    <name evidence="2" type="ORF">H3N35_13770</name>
</gene>
<sequence>MLVTKYPIINGSEHELSNWLTSAGIDTTKLVINTLPYGEHRLVAACPIMAGEGILTLPLSHLMSATKARQSAVGEKMIRAGLSKHSLDSFLAAYILQQRQSQGAFWSLYLDALPADFTHIPVFYSPGDLLLLQSSPLLEMVLSRRFTLEQDYNQLKAVAEFKDYSLLDYMWARTAINSRCFSLQGDVVMAPLMDFANHKSEPNASWGGAEDNLSLKLISEKTIAPGEEVTISYRATSNRCFYARYGFVREDDRFNCARITLALEPGDALLSEKMKLLGITDTSLDFDIGANEEQGFLRAMKFLRISTADQLQTAASAYEQPQSKAAELVALEAFLSCVRRMLALYELPTVAGAEAVITELNRNNSEKFIAQEKHTLNSYVLLAATAITLLTHGNSLQYLKQDIETGYQADILALTQVSMAESGEES</sequence>
<name>A0ABY7V702_9GAMM</name>
<dbReference type="Proteomes" id="UP001215231">
    <property type="component" value="Chromosome"/>
</dbReference>
<accession>A0ABY7V702</accession>
<dbReference type="CDD" id="cd10527">
    <property type="entry name" value="SET_LSMT"/>
    <property type="match status" value="1"/>
</dbReference>
<dbReference type="SUPFAM" id="SSF82199">
    <property type="entry name" value="SET domain"/>
    <property type="match status" value="1"/>
</dbReference>
<dbReference type="RefSeq" id="WP_274049345.1">
    <property type="nucleotide sequence ID" value="NZ_CP059693.1"/>
</dbReference>
<organism evidence="2 3">
    <name type="scientific">Thalassomonas haliotis</name>
    <dbReference type="NCBI Taxonomy" id="485448"/>
    <lineage>
        <taxon>Bacteria</taxon>
        <taxon>Pseudomonadati</taxon>
        <taxon>Pseudomonadota</taxon>
        <taxon>Gammaproteobacteria</taxon>
        <taxon>Alteromonadales</taxon>
        <taxon>Colwelliaceae</taxon>
        <taxon>Thalassomonas</taxon>
    </lineage>
</organism>
<dbReference type="PROSITE" id="PS50280">
    <property type="entry name" value="SET"/>
    <property type="match status" value="1"/>
</dbReference>
<dbReference type="PANTHER" id="PTHR13271:SF154">
    <property type="entry name" value="GRIP DOMAIN-CONTAINING PROTEIN"/>
    <property type="match status" value="1"/>
</dbReference>
<evidence type="ECO:0000313" key="2">
    <source>
        <dbReference type="EMBL" id="WDE09406.1"/>
    </source>
</evidence>
<proteinExistence type="predicted"/>
<protein>
    <submittedName>
        <fullName evidence="2">SET domain-containing protein</fullName>
    </submittedName>
</protein>
<dbReference type="Pfam" id="PF00856">
    <property type="entry name" value="SET"/>
    <property type="match status" value="1"/>
</dbReference>
<dbReference type="InterPro" id="IPR050600">
    <property type="entry name" value="SETD3_SETD6_MTase"/>
</dbReference>
<dbReference type="EMBL" id="CP059693">
    <property type="protein sequence ID" value="WDE09406.1"/>
    <property type="molecule type" value="Genomic_DNA"/>
</dbReference>
<dbReference type="Gene3D" id="3.90.1410.10">
    <property type="entry name" value="set domain protein methyltransferase, domain 1"/>
    <property type="match status" value="1"/>
</dbReference>
<reference evidence="2 3" key="1">
    <citation type="journal article" date="2022" name="Mar. Drugs">
        <title>Bioassay-Guided Fractionation Leads to the Detection of Cholic Acid Generated by the Rare Thalassomonas sp.</title>
        <authorList>
            <person name="Pheiffer F."/>
            <person name="Schneider Y.K."/>
            <person name="Hansen E.H."/>
            <person name="Andersen J.H."/>
            <person name="Isaksson J."/>
            <person name="Busche T."/>
            <person name="R C."/>
            <person name="Kalinowski J."/>
            <person name="Zyl L.V."/>
            <person name="Trindade M."/>
        </authorList>
    </citation>
    <scope>NUCLEOTIDE SEQUENCE [LARGE SCALE GENOMIC DNA]</scope>
    <source>
        <strain evidence="2 3">A5K-61T</strain>
    </source>
</reference>
<dbReference type="InterPro" id="IPR001214">
    <property type="entry name" value="SET_dom"/>
</dbReference>